<organism evidence="10 11">
    <name type="scientific">Nitrospira lenta</name>
    <dbReference type="NCBI Taxonomy" id="1436998"/>
    <lineage>
        <taxon>Bacteria</taxon>
        <taxon>Pseudomonadati</taxon>
        <taxon>Nitrospirota</taxon>
        <taxon>Nitrospiria</taxon>
        <taxon>Nitrospirales</taxon>
        <taxon>Nitrospiraceae</taxon>
        <taxon>Nitrospira</taxon>
    </lineage>
</organism>
<dbReference type="OrthoDB" id="9802228at2"/>
<dbReference type="GO" id="GO:0003908">
    <property type="term" value="F:methylated-DNA-[protein]-cysteine S-methyltransferase activity"/>
    <property type="evidence" value="ECO:0007669"/>
    <property type="project" value="UniProtKB-EC"/>
</dbReference>
<keyword evidence="11" id="KW-1185">Reference proteome</keyword>
<keyword evidence="5 10" id="KW-0808">Transferase</keyword>
<evidence type="ECO:0000256" key="7">
    <source>
        <dbReference type="ARBA" id="ARBA00023204"/>
    </source>
</evidence>
<evidence type="ECO:0000256" key="8">
    <source>
        <dbReference type="ARBA" id="ARBA00049348"/>
    </source>
</evidence>
<dbReference type="CDD" id="cd06445">
    <property type="entry name" value="ATase"/>
    <property type="match status" value="1"/>
</dbReference>
<dbReference type="GO" id="GO:0032259">
    <property type="term" value="P:methylation"/>
    <property type="evidence" value="ECO:0007669"/>
    <property type="project" value="UniProtKB-KW"/>
</dbReference>
<accession>A0A330L4P4</accession>
<keyword evidence="7" id="KW-0234">DNA repair</keyword>
<dbReference type="EC" id="2.1.1.63" evidence="3"/>
<comment type="similarity">
    <text evidence="2">Belongs to the MGMT family.</text>
</comment>
<keyword evidence="6" id="KW-0227">DNA damage</keyword>
<evidence type="ECO:0000313" key="11">
    <source>
        <dbReference type="Proteomes" id="UP000248168"/>
    </source>
</evidence>
<dbReference type="SUPFAM" id="SSF53155">
    <property type="entry name" value="Methylated DNA-protein cysteine methyltransferase domain"/>
    <property type="match status" value="1"/>
</dbReference>
<keyword evidence="4 10" id="KW-0489">Methyltransferase</keyword>
<dbReference type="Gene3D" id="3.30.160.70">
    <property type="entry name" value="Methylated DNA-protein cysteine methyltransferase domain"/>
    <property type="match status" value="1"/>
</dbReference>
<dbReference type="PANTHER" id="PTHR10815">
    <property type="entry name" value="METHYLATED-DNA--PROTEIN-CYSTEINE METHYLTRANSFERASE"/>
    <property type="match status" value="1"/>
</dbReference>
<dbReference type="FunCoup" id="A0A330L4P4">
    <property type="interactions" value="98"/>
</dbReference>
<dbReference type="InterPro" id="IPR001497">
    <property type="entry name" value="MethylDNA_cys_MeTrfase_AS"/>
</dbReference>
<dbReference type="Pfam" id="PF01035">
    <property type="entry name" value="DNA_binding_1"/>
    <property type="match status" value="1"/>
</dbReference>
<sequence length="176" mass="19443">MRMRRAILFKSQWGWMGIAETGKGVDGIALPQTSKQRAIAVLLEQAPDALVMEPSLQLDRAQAQLLDYLAGTRRTFDVPLDLSRGTAFQRQVWRALLRVPYGKLRSYQWVALRVGGRQYARAVGNAVGANPLPILVPCHRIVAHDATLGGFSGGLPTKRKLLTLEGTLTQLQRGRT</sequence>
<dbReference type="NCBIfam" id="TIGR00589">
    <property type="entry name" value="ogt"/>
    <property type="match status" value="1"/>
</dbReference>
<evidence type="ECO:0000259" key="9">
    <source>
        <dbReference type="Pfam" id="PF01035"/>
    </source>
</evidence>
<name>A0A330L4P4_9BACT</name>
<dbReference type="InterPro" id="IPR036217">
    <property type="entry name" value="MethylDNA_cys_MeTrfase_DNAb"/>
</dbReference>
<dbReference type="PROSITE" id="PS00374">
    <property type="entry name" value="MGMT"/>
    <property type="match status" value="1"/>
</dbReference>
<dbReference type="FunFam" id="1.10.10.10:FF:000214">
    <property type="entry name" value="Methylated-DNA--protein-cysteine methyltransferase"/>
    <property type="match status" value="1"/>
</dbReference>
<evidence type="ECO:0000256" key="5">
    <source>
        <dbReference type="ARBA" id="ARBA00022679"/>
    </source>
</evidence>
<dbReference type="InterPro" id="IPR036388">
    <property type="entry name" value="WH-like_DNA-bd_sf"/>
</dbReference>
<gene>
    <name evidence="10" type="primary">ogt</name>
    <name evidence="10" type="ORF">NITLEN_20297</name>
</gene>
<dbReference type="PANTHER" id="PTHR10815:SF5">
    <property type="entry name" value="METHYLATED-DNA--PROTEIN-CYSTEINE METHYLTRANSFERASE"/>
    <property type="match status" value="1"/>
</dbReference>
<dbReference type="SUPFAM" id="SSF46767">
    <property type="entry name" value="Methylated DNA-protein cysteine methyltransferase, C-terminal domain"/>
    <property type="match status" value="1"/>
</dbReference>
<dbReference type="Gene3D" id="1.10.10.10">
    <property type="entry name" value="Winged helix-like DNA-binding domain superfamily/Winged helix DNA-binding domain"/>
    <property type="match status" value="1"/>
</dbReference>
<dbReference type="AlphaFoldDB" id="A0A330L4P4"/>
<evidence type="ECO:0000256" key="4">
    <source>
        <dbReference type="ARBA" id="ARBA00022603"/>
    </source>
</evidence>
<dbReference type="InterPro" id="IPR036631">
    <property type="entry name" value="MGMT_N_sf"/>
</dbReference>
<evidence type="ECO:0000256" key="3">
    <source>
        <dbReference type="ARBA" id="ARBA00011918"/>
    </source>
</evidence>
<comment type="catalytic activity">
    <reaction evidence="1">
        <text>a 4-O-methyl-thymidine in DNA + L-cysteinyl-[protein] = a thymidine in DNA + S-methyl-L-cysteinyl-[protein]</text>
        <dbReference type="Rhea" id="RHEA:53428"/>
        <dbReference type="Rhea" id="RHEA-COMP:10131"/>
        <dbReference type="Rhea" id="RHEA-COMP:10132"/>
        <dbReference type="Rhea" id="RHEA-COMP:13555"/>
        <dbReference type="Rhea" id="RHEA-COMP:13556"/>
        <dbReference type="ChEBI" id="CHEBI:29950"/>
        <dbReference type="ChEBI" id="CHEBI:82612"/>
        <dbReference type="ChEBI" id="CHEBI:137386"/>
        <dbReference type="ChEBI" id="CHEBI:137387"/>
        <dbReference type="EC" id="2.1.1.63"/>
    </reaction>
</comment>
<dbReference type="InParanoid" id="A0A330L4P4"/>
<feature type="domain" description="Methylated-DNA-[protein]-cysteine S-methyltransferase DNA binding" evidence="9">
    <location>
        <begin position="87"/>
        <end position="166"/>
    </location>
</feature>
<evidence type="ECO:0000256" key="1">
    <source>
        <dbReference type="ARBA" id="ARBA00001286"/>
    </source>
</evidence>
<dbReference type="GO" id="GO:0006281">
    <property type="term" value="P:DNA repair"/>
    <property type="evidence" value="ECO:0007669"/>
    <property type="project" value="UniProtKB-KW"/>
</dbReference>
<protein>
    <recommendedName>
        <fullName evidence="3">methylated-DNA--[protein]-cysteine S-methyltransferase</fullName>
        <ecNumber evidence="3">2.1.1.63</ecNumber>
    </recommendedName>
</protein>
<reference evidence="11" key="1">
    <citation type="submission" date="2018-04" db="EMBL/GenBank/DDBJ databases">
        <authorList>
            <person name="Lucker S."/>
            <person name="Sakoula D."/>
        </authorList>
    </citation>
    <scope>NUCLEOTIDE SEQUENCE [LARGE SCALE GENOMIC DNA]</scope>
</reference>
<evidence type="ECO:0000256" key="6">
    <source>
        <dbReference type="ARBA" id="ARBA00022763"/>
    </source>
</evidence>
<evidence type="ECO:0000313" key="10">
    <source>
        <dbReference type="EMBL" id="SPP64657.1"/>
    </source>
</evidence>
<evidence type="ECO:0000256" key="2">
    <source>
        <dbReference type="ARBA" id="ARBA00008711"/>
    </source>
</evidence>
<comment type="catalytic activity">
    <reaction evidence="8">
        <text>a 6-O-methyl-2'-deoxyguanosine in DNA + L-cysteinyl-[protein] = S-methyl-L-cysteinyl-[protein] + a 2'-deoxyguanosine in DNA</text>
        <dbReference type="Rhea" id="RHEA:24000"/>
        <dbReference type="Rhea" id="RHEA-COMP:10131"/>
        <dbReference type="Rhea" id="RHEA-COMP:10132"/>
        <dbReference type="Rhea" id="RHEA-COMP:11367"/>
        <dbReference type="Rhea" id="RHEA-COMP:11368"/>
        <dbReference type="ChEBI" id="CHEBI:29950"/>
        <dbReference type="ChEBI" id="CHEBI:82612"/>
        <dbReference type="ChEBI" id="CHEBI:85445"/>
        <dbReference type="ChEBI" id="CHEBI:85448"/>
        <dbReference type="EC" id="2.1.1.63"/>
    </reaction>
</comment>
<dbReference type="Proteomes" id="UP000248168">
    <property type="component" value="Unassembled WGS sequence"/>
</dbReference>
<proteinExistence type="inferred from homology"/>
<dbReference type="InterPro" id="IPR014048">
    <property type="entry name" value="MethylDNA_cys_MeTrfase_DNA-bd"/>
</dbReference>
<dbReference type="EMBL" id="OUNR01000012">
    <property type="protein sequence ID" value="SPP64657.1"/>
    <property type="molecule type" value="Genomic_DNA"/>
</dbReference>